<reference evidence="3" key="1">
    <citation type="submission" date="2022-11" db="UniProtKB">
        <authorList>
            <consortium name="WormBaseParasite"/>
        </authorList>
    </citation>
    <scope>IDENTIFICATION</scope>
</reference>
<dbReference type="SUPFAM" id="SSF49309">
    <property type="entry name" value="Transglutaminase, two C-terminal domains"/>
    <property type="match status" value="2"/>
</dbReference>
<dbReference type="Gene3D" id="2.60.40.10">
    <property type="entry name" value="Immunoglobulins"/>
    <property type="match status" value="2"/>
</dbReference>
<evidence type="ECO:0000259" key="1">
    <source>
        <dbReference type="Pfam" id="PF00927"/>
    </source>
</evidence>
<sequence>MWTRRSDCPAGYDGWQVVDATPQERSDEFFQCGPVSVKAIREGRLELLYDGAFVYSEVNADLVRWFFKKDASNNLQLITTNFQQNTYEIGRALLTPNPRDMRLVMNITSDYKAKEGSNEEREMHIRAIKSAGASDRHERIRTMYASEVARQIKEDIEVDIEEIKGVEYGMPVVINIGFQNLSDHHRTIKYSVVLATQFHTGAEASKINQTNSEIELGPREEETVQYMTYLYEYAKHVAYLRELCVIFSASVVETRQAIYMDEKFQITGSAVRIDAIDTAQVGEAVSATIYFKNPLNDTIHDVRLILHSGTLSQPSVIQKFPQKIEGRQSVKIYVRFRAIEEGARLLIAVVNSREISNMTATHYVRAINRSIYSNDNRLPAF</sequence>
<accession>A0A914PMV2</accession>
<dbReference type="InterPro" id="IPR008958">
    <property type="entry name" value="Transglutaminase_C"/>
</dbReference>
<evidence type="ECO:0000313" key="2">
    <source>
        <dbReference type="Proteomes" id="UP000887578"/>
    </source>
</evidence>
<dbReference type="PANTHER" id="PTHR11590:SF40">
    <property type="entry name" value="HEMOCYTE PROTEIN-GLUTAMINE GAMMA-GLUTAMYLTRANSFERASE-LIKE PROTEIN"/>
    <property type="match status" value="1"/>
</dbReference>
<organism evidence="2 3">
    <name type="scientific">Panagrolaimus davidi</name>
    <dbReference type="NCBI Taxonomy" id="227884"/>
    <lineage>
        <taxon>Eukaryota</taxon>
        <taxon>Metazoa</taxon>
        <taxon>Ecdysozoa</taxon>
        <taxon>Nematoda</taxon>
        <taxon>Chromadorea</taxon>
        <taxon>Rhabditida</taxon>
        <taxon>Tylenchina</taxon>
        <taxon>Panagrolaimomorpha</taxon>
        <taxon>Panagrolaimoidea</taxon>
        <taxon>Panagrolaimidae</taxon>
        <taxon>Panagrolaimus</taxon>
    </lineage>
</organism>
<dbReference type="PANTHER" id="PTHR11590">
    <property type="entry name" value="PROTEIN-GLUTAMINE GAMMA-GLUTAMYLTRANSFERASE"/>
    <property type="match status" value="1"/>
</dbReference>
<evidence type="ECO:0000313" key="3">
    <source>
        <dbReference type="WBParaSite" id="PDA_v2.g19349.t1"/>
    </source>
</evidence>
<keyword evidence="2" id="KW-1185">Reference proteome</keyword>
<dbReference type="SUPFAM" id="SSF54001">
    <property type="entry name" value="Cysteine proteinases"/>
    <property type="match status" value="1"/>
</dbReference>
<dbReference type="InterPro" id="IPR036985">
    <property type="entry name" value="Transglutaminase-like_sf"/>
</dbReference>
<dbReference type="InterPro" id="IPR038765">
    <property type="entry name" value="Papain-like_cys_pep_sf"/>
</dbReference>
<proteinExistence type="predicted"/>
<dbReference type="GO" id="GO:0003810">
    <property type="term" value="F:protein-glutamine gamma-glutamyltransferase activity"/>
    <property type="evidence" value="ECO:0007669"/>
    <property type="project" value="InterPro"/>
</dbReference>
<dbReference type="WBParaSite" id="PDA_v2.g19349.t1">
    <property type="protein sequence ID" value="PDA_v2.g19349.t1"/>
    <property type="gene ID" value="PDA_v2.g19349"/>
</dbReference>
<dbReference type="Pfam" id="PF00927">
    <property type="entry name" value="Transglut_C"/>
    <property type="match status" value="1"/>
</dbReference>
<dbReference type="AlphaFoldDB" id="A0A914PMV2"/>
<dbReference type="InterPro" id="IPR050779">
    <property type="entry name" value="Transglutaminase"/>
</dbReference>
<protein>
    <recommendedName>
        <fullName evidence="1">Transglutaminase C-terminal domain-containing protein</fullName>
    </recommendedName>
</protein>
<dbReference type="Proteomes" id="UP000887578">
    <property type="component" value="Unplaced"/>
</dbReference>
<dbReference type="Gene3D" id="3.90.260.10">
    <property type="entry name" value="Transglutaminase-like"/>
    <property type="match status" value="1"/>
</dbReference>
<name>A0A914PMV2_9BILA</name>
<dbReference type="InterPro" id="IPR013783">
    <property type="entry name" value="Ig-like_fold"/>
</dbReference>
<feature type="domain" description="Transglutaminase C-terminal" evidence="1">
    <location>
        <begin position="271"/>
        <end position="365"/>
    </location>
</feature>
<dbReference type="InterPro" id="IPR036238">
    <property type="entry name" value="Transglutaminase_C_sf"/>
</dbReference>